<name>A0AAN7QXK8_TRANT</name>
<evidence type="ECO:0000256" key="8">
    <source>
        <dbReference type="ARBA" id="ARBA00023033"/>
    </source>
</evidence>
<evidence type="ECO:0000256" key="5">
    <source>
        <dbReference type="ARBA" id="ARBA00022827"/>
    </source>
</evidence>
<dbReference type="GO" id="GO:0050661">
    <property type="term" value="F:NADP binding"/>
    <property type="evidence" value="ECO:0007669"/>
    <property type="project" value="InterPro"/>
</dbReference>
<evidence type="ECO:0000256" key="7">
    <source>
        <dbReference type="ARBA" id="ARBA00023002"/>
    </source>
</evidence>
<keyword evidence="9" id="KW-0073">Auxin biosynthesis</keyword>
<dbReference type="GO" id="GO:0009851">
    <property type="term" value="P:auxin biosynthetic process"/>
    <property type="evidence" value="ECO:0007669"/>
    <property type="project" value="UniProtKB-KW"/>
</dbReference>
<accession>A0AAN7QXK8</accession>
<comment type="similarity">
    <text evidence="3 11">Belongs to the FMO family.</text>
</comment>
<dbReference type="GO" id="GO:0004499">
    <property type="term" value="F:N,N-dimethylaniline monooxygenase activity"/>
    <property type="evidence" value="ECO:0007669"/>
    <property type="project" value="InterPro"/>
</dbReference>
<dbReference type="Gene3D" id="3.50.50.60">
    <property type="entry name" value="FAD/NAD(P)-binding domain"/>
    <property type="match status" value="1"/>
</dbReference>
<dbReference type="InterPro" id="IPR020946">
    <property type="entry name" value="Flavin_mOase-like"/>
</dbReference>
<evidence type="ECO:0000256" key="11">
    <source>
        <dbReference type="RuleBase" id="RU361177"/>
    </source>
</evidence>
<evidence type="ECO:0000256" key="2">
    <source>
        <dbReference type="ARBA" id="ARBA00004814"/>
    </source>
</evidence>
<dbReference type="GO" id="GO:0050660">
    <property type="term" value="F:flavin adenine dinucleotide binding"/>
    <property type="evidence" value="ECO:0007669"/>
    <property type="project" value="InterPro"/>
</dbReference>
<keyword evidence="6" id="KW-0521">NADP</keyword>
<reference evidence="12 13" key="1">
    <citation type="journal article" date="2023" name="Hortic Res">
        <title>Pangenome of water caltrop reveals structural variations and asymmetric subgenome divergence after allopolyploidization.</title>
        <authorList>
            <person name="Zhang X."/>
            <person name="Chen Y."/>
            <person name="Wang L."/>
            <person name="Yuan Y."/>
            <person name="Fang M."/>
            <person name="Shi L."/>
            <person name="Lu R."/>
            <person name="Comes H.P."/>
            <person name="Ma Y."/>
            <person name="Chen Y."/>
            <person name="Huang G."/>
            <person name="Zhou Y."/>
            <person name="Zheng Z."/>
            <person name="Qiu Y."/>
        </authorList>
    </citation>
    <scope>NUCLEOTIDE SEQUENCE [LARGE SCALE GENOMIC DNA]</scope>
    <source>
        <strain evidence="12">F231</strain>
    </source>
</reference>
<comment type="cofactor">
    <cofactor evidence="1 11">
        <name>FAD</name>
        <dbReference type="ChEBI" id="CHEBI:57692"/>
    </cofactor>
</comment>
<comment type="catalytic activity">
    <reaction evidence="10">
        <text>indole-3-pyruvate + NADPH + O2 + H(+) = (indol-3-yl)acetate + CO2 + NADP(+) + H2O</text>
        <dbReference type="Rhea" id="RHEA:34331"/>
        <dbReference type="ChEBI" id="CHEBI:15377"/>
        <dbReference type="ChEBI" id="CHEBI:15378"/>
        <dbReference type="ChEBI" id="CHEBI:15379"/>
        <dbReference type="ChEBI" id="CHEBI:16526"/>
        <dbReference type="ChEBI" id="CHEBI:17640"/>
        <dbReference type="ChEBI" id="CHEBI:30854"/>
        <dbReference type="ChEBI" id="CHEBI:57783"/>
        <dbReference type="ChEBI" id="CHEBI:58349"/>
        <dbReference type="EC" id="1.14.13.168"/>
    </reaction>
</comment>
<organism evidence="12 13">
    <name type="scientific">Trapa natans</name>
    <name type="common">Water chestnut</name>
    <dbReference type="NCBI Taxonomy" id="22666"/>
    <lineage>
        <taxon>Eukaryota</taxon>
        <taxon>Viridiplantae</taxon>
        <taxon>Streptophyta</taxon>
        <taxon>Embryophyta</taxon>
        <taxon>Tracheophyta</taxon>
        <taxon>Spermatophyta</taxon>
        <taxon>Magnoliopsida</taxon>
        <taxon>eudicotyledons</taxon>
        <taxon>Gunneridae</taxon>
        <taxon>Pentapetalae</taxon>
        <taxon>rosids</taxon>
        <taxon>malvids</taxon>
        <taxon>Myrtales</taxon>
        <taxon>Lythraceae</taxon>
        <taxon>Trapa</taxon>
    </lineage>
</organism>
<gene>
    <name evidence="12" type="ORF">SAY86_007151</name>
</gene>
<proteinExistence type="inferred from homology"/>
<keyword evidence="8 11" id="KW-0503">Monooxygenase</keyword>
<sequence>MPSLTMESPIASEEKDVCVVIIGAGPAGLATAASLNYANVPNIVLEKDNVCAPLWKRRAYDRLKLHLAKEFCSLPHMSLPWKLPKYVPRAAFVSYLDTYASHFHVDPLYNRTVLSASYDEAAARWRVEARNTTTVVEVDDHHGPLLETYLARYLVVATGQNCEGIIPDVPGLEGFSGEWMHSSEYQNGLGLTGKNVLVVGCGNSGMEISYDLSNYDAKASIVVRHPVHVLTTGIVYIGMKMLKFLPTSMVDKVVVFLSRLKYGRVAKKHGIRRPDEGPFFLKEKTGKTPTIDVGAMRMIKMGKIKVRPGLTRIEGDTIEFEDGKKARFDAIIFATGYRSTVRKWLKGGEDLFNANGMPVVGFSKGWKGDHGLYCAGFSQMGLAGISMDAMNIANDIILSLSPLK</sequence>
<dbReference type="EC" id="1.-.-.-" evidence="11"/>
<dbReference type="PANTHER" id="PTHR43539">
    <property type="entry name" value="FLAVIN-BINDING MONOOXYGENASE-LIKE PROTEIN (AFU_ORTHOLOGUE AFUA_4G09220)"/>
    <property type="match status" value="1"/>
</dbReference>
<dbReference type="Pfam" id="PF00743">
    <property type="entry name" value="FMO-like"/>
    <property type="match status" value="1"/>
</dbReference>
<dbReference type="InterPro" id="IPR036188">
    <property type="entry name" value="FAD/NAD-bd_sf"/>
</dbReference>
<dbReference type="EMBL" id="JAXQNO010000015">
    <property type="protein sequence ID" value="KAK4782777.1"/>
    <property type="molecule type" value="Genomic_DNA"/>
</dbReference>
<dbReference type="AlphaFoldDB" id="A0AAN7QXK8"/>
<comment type="caution">
    <text evidence="12">The sequence shown here is derived from an EMBL/GenBank/DDBJ whole genome shotgun (WGS) entry which is preliminary data.</text>
</comment>
<comment type="pathway">
    <text evidence="2">Plant hormone metabolism; auxin biosynthesis.</text>
</comment>
<evidence type="ECO:0000256" key="10">
    <source>
        <dbReference type="ARBA" id="ARBA00047707"/>
    </source>
</evidence>
<evidence type="ECO:0000256" key="4">
    <source>
        <dbReference type="ARBA" id="ARBA00022630"/>
    </source>
</evidence>
<dbReference type="GO" id="GO:0103075">
    <property type="term" value="F:indole-3-pyruvate monooxygenase activity"/>
    <property type="evidence" value="ECO:0007669"/>
    <property type="project" value="UniProtKB-EC"/>
</dbReference>
<keyword evidence="7 11" id="KW-0560">Oxidoreductase</keyword>
<evidence type="ECO:0000256" key="9">
    <source>
        <dbReference type="ARBA" id="ARBA00023070"/>
    </source>
</evidence>
<dbReference type="SUPFAM" id="SSF51905">
    <property type="entry name" value="FAD/NAD(P)-binding domain"/>
    <property type="match status" value="2"/>
</dbReference>
<dbReference type="PANTHER" id="PTHR43539:SF9">
    <property type="entry name" value="INDOLE-3-PYRUVATE MONOOXYGENASE YUCCA11-RELATED"/>
    <property type="match status" value="1"/>
</dbReference>
<dbReference type="InterPro" id="IPR050982">
    <property type="entry name" value="Auxin_biosynth/cation_transpt"/>
</dbReference>
<dbReference type="PRINTS" id="PR00368">
    <property type="entry name" value="FADPNR"/>
</dbReference>
<evidence type="ECO:0000256" key="6">
    <source>
        <dbReference type="ARBA" id="ARBA00022857"/>
    </source>
</evidence>
<evidence type="ECO:0000313" key="13">
    <source>
        <dbReference type="Proteomes" id="UP001346149"/>
    </source>
</evidence>
<keyword evidence="4 11" id="KW-0285">Flavoprotein</keyword>
<dbReference type="PRINTS" id="PR00411">
    <property type="entry name" value="PNDRDTASEI"/>
</dbReference>
<protein>
    <recommendedName>
        <fullName evidence="11">Flavin-containing monooxygenase</fullName>
        <ecNumber evidence="11">1.-.-.-</ecNumber>
    </recommendedName>
</protein>
<evidence type="ECO:0000256" key="1">
    <source>
        <dbReference type="ARBA" id="ARBA00001974"/>
    </source>
</evidence>
<keyword evidence="13" id="KW-1185">Reference proteome</keyword>
<dbReference type="Proteomes" id="UP001346149">
    <property type="component" value="Unassembled WGS sequence"/>
</dbReference>
<evidence type="ECO:0000313" key="12">
    <source>
        <dbReference type="EMBL" id="KAK4782777.1"/>
    </source>
</evidence>
<evidence type="ECO:0000256" key="3">
    <source>
        <dbReference type="ARBA" id="ARBA00009183"/>
    </source>
</evidence>
<keyword evidence="5 11" id="KW-0274">FAD</keyword>